<evidence type="ECO:0000259" key="2">
    <source>
        <dbReference type="PROSITE" id="PS50181"/>
    </source>
</evidence>
<dbReference type="PROSITE" id="PS50181">
    <property type="entry name" value="FBOX"/>
    <property type="match status" value="1"/>
</dbReference>
<organism evidence="3 4">
    <name type="scientific">Ascaris lumbricoides</name>
    <name type="common">Giant roundworm</name>
    <dbReference type="NCBI Taxonomy" id="6252"/>
    <lineage>
        <taxon>Eukaryota</taxon>
        <taxon>Metazoa</taxon>
        <taxon>Ecdysozoa</taxon>
        <taxon>Nematoda</taxon>
        <taxon>Chromadorea</taxon>
        <taxon>Rhabditida</taxon>
        <taxon>Spirurina</taxon>
        <taxon>Ascaridomorpha</taxon>
        <taxon>Ascaridoidea</taxon>
        <taxon>Ascarididae</taxon>
        <taxon>Ascaris</taxon>
    </lineage>
</organism>
<dbReference type="WBParaSite" id="ALUE_0001803901-mRNA-1">
    <property type="protein sequence ID" value="ALUE_0001803901-mRNA-1"/>
    <property type="gene ID" value="ALUE_0001803901"/>
</dbReference>
<evidence type="ECO:0000313" key="3">
    <source>
        <dbReference type="Proteomes" id="UP000036681"/>
    </source>
</evidence>
<dbReference type="SMART" id="SM00256">
    <property type="entry name" value="FBOX"/>
    <property type="match status" value="1"/>
</dbReference>
<proteinExistence type="predicted"/>
<dbReference type="SUPFAM" id="SSF52047">
    <property type="entry name" value="RNI-like"/>
    <property type="match status" value="1"/>
</dbReference>
<keyword evidence="3" id="KW-1185">Reference proteome</keyword>
<dbReference type="InterPro" id="IPR036047">
    <property type="entry name" value="F-box-like_dom_sf"/>
</dbReference>
<dbReference type="InterPro" id="IPR001810">
    <property type="entry name" value="F-box_dom"/>
</dbReference>
<accession>A0A0M3IHU7</accession>
<dbReference type="InterPro" id="IPR032675">
    <property type="entry name" value="LRR_dom_sf"/>
</dbReference>
<evidence type="ECO:0000313" key="4">
    <source>
        <dbReference type="WBParaSite" id="ALUE_0001803901-mRNA-1"/>
    </source>
</evidence>
<dbReference type="Gene3D" id="1.20.1280.50">
    <property type="match status" value="1"/>
</dbReference>
<protein>
    <submittedName>
        <fullName evidence="4">F-box domain-containing protein</fullName>
    </submittedName>
</protein>
<dbReference type="SMART" id="SM00367">
    <property type="entry name" value="LRR_CC"/>
    <property type="match status" value="2"/>
</dbReference>
<dbReference type="SUPFAM" id="SSF81383">
    <property type="entry name" value="F-box domain"/>
    <property type="match status" value="1"/>
</dbReference>
<feature type="domain" description="F-box" evidence="2">
    <location>
        <begin position="1"/>
        <end position="42"/>
    </location>
</feature>
<sequence>MDQIPSEVLQNILERLPESERIPASFTCRRWLSLLSRSYPRTLEIRINLDASSCNAKFNYSTTHETHITICSCATHAREHALILRLLFEQCGDEIRSVSIDDDLIPKEGVQSHLEDLTFHSVLRNAPSSISALHIRGVNLSKIHAWTLALIAKFACLEEISLCGCILPIGNESMLSRLIAPSFHSLASISVTDSNQISDKFVTTIARRCPLLRDVNVSGCERVTALSLIAFCECATSRRTELTSINMCSTSFDFNMLERYLCSPLLVGGNCWVATPMKIEIAYERAAVCLENTRFRSLLIIAYV</sequence>
<dbReference type="InterPro" id="IPR006553">
    <property type="entry name" value="Leu-rich_rpt_Cys-con_subtyp"/>
</dbReference>
<dbReference type="Proteomes" id="UP000036681">
    <property type="component" value="Unplaced"/>
</dbReference>
<dbReference type="Pfam" id="PF00646">
    <property type="entry name" value="F-box"/>
    <property type="match status" value="1"/>
</dbReference>
<dbReference type="Gene3D" id="3.80.10.10">
    <property type="entry name" value="Ribonuclease Inhibitor"/>
    <property type="match status" value="1"/>
</dbReference>
<keyword evidence="1" id="KW-0833">Ubl conjugation pathway</keyword>
<dbReference type="AlphaFoldDB" id="A0A0M3IHU7"/>
<reference evidence="4" key="1">
    <citation type="submission" date="2017-02" db="UniProtKB">
        <authorList>
            <consortium name="WormBaseParasite"/>
        </authorList>
    </citation>
    <scope>IDENTIFICATION</scope>
</reference>
<evidence type="ECO:0000256" key="1">
    <source>
        <dbReference type="ARBA" id="ARBA00022786"/>
    </source>
</evidence>
<name>A0A0M3IHU7_ASCLU</name>